<sequence>MNYLQKNYVPEKLKKLGAESMMENMQMQVKSKGVESVSAMKIYQEKFDRTGNTYEVMMNYLQQKLAHSRFIVIIIMVVILVVFVFISHFGCKICMRKSGFENMKAPGTKTGERISRQKFEGNPRSYFQNLRGKNKKLS</sequence>
<keyword evidence="1" id="KW-0812">Transmembrane</keyword>
<name>A0ABD1XB17_9LAMI</name>
<comment type="caution">
    <text evidence="2">The sequence shown here is derived from an EMBL/GenBank/DDBJ whole genome shotgun (WGS) entry which is preliminary data.</text>
</comment>
<evidence type="ECO:0000256" key="1">
    <source>
        <dbReference type="SAM" id="Phobius"/>
    </source>
</evidence>
<accession>A0ABD1XB17</accession>
<dbReference type="Proteomes" id="UP001604277">
    <property type="component" value="Unassembled WGS sequence"/>
</dbReference>
<dbReference type="PANTHER" id="PTHR33333">
    <property type="entry name" value="ERYTHROCYTE MEMBRANE PROTEIN 1-LIKE"/>
    <property type="match status" value="1"/>
</dbReference>
<keyword evidence="1" id="KW-1133">Transmembrane helix</keyword>
<dbReference type="InterPro" id="IPR039926">
    <property type="entry name" value="Egg_app_1"/>
</dbReference>
<dbReference type="EMBL" id="JBFOLJ010000001">
    <property type="protein sequence ID" value="KAL2559169.1"/>
    <property type="molecule type" value="Genomic_DNA"/>
</dbReference>
<dbReference type="PANTHER" id="PTHR33333:SF32">
    <property type="entry name" value="PSAD1"/>
    <property type="match status" value="1"/>
</dbReference>
<feature type="transmembrane region" description="Helical" evidence="1">
    <location>
        <begin position="70"/>
        <end position="90"/>
    </location>
</feature>
<gene>
    <name evidence="2" type="ORF">Fot_03908</name>
</gene>
<evidence type="ECO:0000313" key="3">
    <source>
        <dbReference type="Proteomes" id="UP001604277"/>
    </source>
</evidence>
<proteinExistence type="predicted"/>
<evidence type="ECO:0000313" key="2">
    <source>
        <dbReference type="EMBL" id="KAL2559169.1"/>
    </source>
</evidence>
<dbReference type="AlphaFoldDB" id="A0ABD1XB17"/>
<keyword evidence="3" id="KW-1185">Reference proteome</keyword>
<protein>
    <submittedName>
        <fullName evidence="2">Uncharacterized protein</fullName>
    </submittedName>
</protein>
<keyword evidence="1" id="KW-0472">Membrane</keyword>
<organism evidence="2 3">
    <name type="scientific">Forsythia ovata</name>
    <dbReference type="NCBI Taxonomy" id="205694"/>
    <lineage>
        <taxon>Eukaryota</taxon>
        <taxon>Viridiplantae</taxon>
        <taxon>Streptophyta</taxon>
        <taxon>Embryophyta</taxon>
        <taxon>Tracheophyta</taxon>
        <taxon>Spermatophyta</taxon>
        <taxon>Magnoliopsida</taxon>
        <taxon>eudicotyledons</taxon>
        <taxon>Gunneridae</taxon>
        <taxon>Pentapetalae</taxon>
        <taxon>asterids</taxon>
        <taxon>lamiids</taxon>
        <taxon>Lamiales</taxon>
        <taxon>Oleaceae</taxon>
        <taxon>Forsythieae</taxon>
        <taxon>Forsythia</taxon>
    </lineage>
</organism>
<reference evidence="3" key="1">
    <citation type="submission" date="2024-07" db="EMBL/GenBank/DDBJ databases">
        <title>Two chromosome-level genome assemblies of Korean endemic species Abeliophyllum distichum and Forsythia ovata (Oleaceae).</title>
        <authorList>
            <person name="Jang H."/>
        </authorList>
    </citation>
    <scope>NUCLEOTIDE SEQUENCE [LARGE SCALE GENOMIC DNA]</scope>
</reference>